<name>A0A8H7BPF8_9FUNG</name>
<evidence type="ECO:0000259" key="1">
    <source>
        <dbReference type="SMART" id="SM00458"/>
    </source>
</evidence>
<evidence type="ECO:0000313" key="3">
    <source>
        <dbReference type="Proteomes" id="UP000605846"/>
    </source>
</evidence>
<evidence type="ECO:0000313" key="2">
    <source>
        <dbReference type="EMBL" id="KAF7724312.1"/>
    </source>
</evidence>
<dbReference type="Proteomes" id="UP000605846">
    <property type="component" value="Unassembled WGS sequence"/>
</dbReference>
<gene>
    <name evidence="2" type="ORF">EC973_001158</name>
</gene>
<keyword evidence="3" id="KW-1185">Reference proteome</keyword>
<comment type="caution">
    <text evidence="2">The sequence shown here is derived from an EMBL/GenBank/DDBJ whole genome shotgun (WGS) entry which is preliminary data.</text>
</comment>
<dbReference type="InterPro" id="IPR000772">
    <property type="entry name" value="Ricin_B_lectin"/>
</dbReference>
<dbReference type="Pfam" id="PF00652">
    <property type="entry name" value="Ricin_B_lectin"/>
    <property type="match status" value="1"/>
</dbReference>
<reference evidence="2" key="1">
    <citation type="submission" date="2020-01" db="EMBL/GenBank/DDBJ databases">
        <title>Genome Sequencing of Three Apophysomyces-Like Fungal Strains Confirms a Novel Fungal Genus in the Mucoromycota with divergent Burkholderia-like Endosymbiotic Bacteria.</title>
        <authorList>
            <person name="Stajich J.E."/>
            <person name="Macias A.M."/>
            <person name="Carter-House D."/>
            <person name="Lovett B."/>
            <person name="Kasson L.R."/>
            <person name="Berry K."/>
            <person name="Grigoriev I."/>
            <person name="Chang Y."/>
            <person name="Spatafora J."/>
            <person name="Kasson M.T."/>
        </authorList>
    </citation>
    <scope>NUCLEOTIDE SEQUENCE</scope>
    <source>
        <strain evidence="2">NRRL A-21654</strain>
    </source>
</reference>
<dbReference type="OrthoDB" id="9895617at2759"/>
<proteinExistence type="predicted"/>
<dbReference type="PROSITE" id="PS50231">
    <property type="entry name" value="RICIN_B_LECTIN"/>
    <property type="match status" value="1"/>
</dbReference>
<dbReference type="Gene3D" id="2.80.10.50">
    <property type="match status" value="1"/>
</dbReference>
<sequence length="185" mass="20474">MSMISLLVLPSFASPMDEQDISAVKETMPEIVSDTADVPHERVMQAIPSEFPSGWFYIKSYLGDLVVTVRDGSVNTGAQIDTWSNQRSGNQLWRYTNGFLINQRSNLALSLNNDSLDASTLIVQRAAGSPRNLKQQWGYDNGAIFSHAKTDFVLDVRGSSTTQGTDIILYQSTNNNNQKWALIPA</sequence>
<protein>
    <recommendedName>
        <fullName evidence="1">Ricin B lectin domain-containing protein</fullName>
    </recommendedName>
</protein>
<dbReference type="SMART" id="SM00458">
    <property type="entry name" value="RICIN"/>
    <property type="match status" value="1"/>
</dbReference>
<dbReference type="SUPFAM" id="SSF50370">
    <property type="entry name" value="Ricin B-like lectins"/>
    <property type="match status" value="1"/>
</dbReference>
<organism evidence="2 3">
    <name type="scientific">Apophysomyces ossiformis</name>
    <dbReference type="NCBI Taxonomy" id="679940"/>
    <lineage>
        <taxon>Eukaryota</taxon>
        <taxon>Fungi</taxon>
        <taxon>Fungi incertae sedis</taxon>
        <taxon>Mucoromycota</taxon>
        <taxon>Mucoromycotina</taxon>
        <taxon>Mucoromycetes</taxon>
        <taxon>Mucorales</taxon>
        <taxon>Mucorineae</taxon>
        <taxon>Mucoraceae</taxon>
        <taxon>Apophysomyces</taxon>
    </lineage>
</organism>
<dbReference type="EMBL" id="JABAYA010000123">
    <property type="protein sequence ID" value="KAF7724312.1"/>
    <property type="molecule type" value="Genomic_DNA"/>
</dbReference>
<dbReference type="AlphaFoldDB" id="A0A8H7BPF8"/>
<dbReference type="InterPro" id="IPR035992">
    <property type="entry name" value="Ricin_B-like_lectins"/>
</dbReference>
<accession>A0A8H7BPF8</accession>
<feature type="domain" description="Ricin B lectin" evidence="1">
    <location>
        <begin position="55"/>
        <end position="183"/>
    </location>
</feature>